<dbReference type="EMBL" id="WHNX01000016">
    <property type="protein sequence ID" value="MPW26287.1"/>
    <property type="molecule type" value="Genomic_DNA"/>
</dbReference>
<organism evidence="4 5">
    <name type="scientific">Alkalibaculum sporogenes</name>
    <dbReference type="NCBI Taxonomy" id="2655001"/>
    <lineage>
        <taxon>Bacteria</taxon>
        <taxon>Bacillati</taxon>
        <taxon>Bacillota</taxon>
        <taxon>Clostridia</taxon>
        <taxon>Eubacteriales</taxon>
        <taxon>Eubacteriaceae</taxon>
        <taxon>Alkalibaculum</taxon>
    </lineage>
</organism>
<keyword evidence="5" id="KW-1185">Reference proteome</keyword>
<dbReference type="Proteomes" id="UP000440004">
    <property type="component" value="Unassembled WGS sequence"/>
</dbReference>
<evidence type="ECO:0000259" key="2">
    <source>
        <dbReference type="Pfam" id="PF11760"/>
    </source>
</evidence>
<dbReference type="GO" id="GO:0009236">
    <property type="term" value="P:cobalamin biosynthetic process"/>
    <property type="evidence" value="ECO:0007669"/>
    <property type="project" value="InterPro"/>
</dbReference>
<dbReference type="InterPro" id="IPR002750">
    <property type="entry name" value="CobE/GbiG_C"/>
</dbReference>
<protein>
    <recommendedName>
        <fullName evidence="6">Cobalt-precorrin 5A hydrolase</fullName>
    </recommendedName>
</protein>
<evidence type="ECO:0000313" key="4">
    <source>
        <dbReference type="EMBL" id="MPW26287.1"/>
    </source>
</evidence>
<dbReference type="SUPFAM" id="SSF159672">
    <property type="entry name" value="CbiG N-terminal domain-like"/>
    <property type="match status" value="1"/>
</dbReference>
<dbReference type="PANTHER" id="PTHR37477:SF1">
    <property type="entry name" value="COBALT-PRECORRIN-5A HYDROLASE"/>
    <property type="match status" value="1"/>
</dbReference>
<dbReference type="InterPro" id="IPR036518">
    <property type="entry name" value="CobE/GbiG_C_sf"/>
</dbReference>
<evidence type="ECO:0000259" key="1">
    <source>
        <dbReference type="Pfam" id="PF01890"/>
    </source>
</evidence>
<gene>
    <name evidence="4" type="ORF">GC105_10855</name>
</gene>
<dbReference type="InterPro" id="IPR052553">
    <property type="entry name" value="CbiG_hydrolase"/>
</dbReference>
<dbReference type="InterPro" id="IPR021744">
    <property type="entry name" value="CbiG_N"/>
</dbReference>
<dbReference type="Pfam" id="PF11761">
    <property type="entry name" value="CbiG_mid"/>
    <property type="match status" value="1"/>
</dbReference>
<dbReference type="AlphaFoldDB" id="A0A6A7KAS6"/>
<feature type="domain" description="Cobalamin biosynthesis central region" evidence="3">
    <location>
        <begin position="136"/>
        <end position="221"/>
    </location>
</feature>
<evidence type="ECO:0008006" key="6">
    <source>
        <dbReference type="Google" id="ProtNLM"/>
    </source>
</evidence>
<dbReference type="Pfam" id="PF01890">
    <property type="entry name" value="CbiG_C"/>
    <property type="match status" value="1"/>
</dbReference>
<dbReference type="InterPro" id="IPR038029">
    <property type="entry name" value="GbiG_N_sf"/>
</dbReference>
<dbReference type="PANTHER" id="PTHR37477">
    <property type="entry name" value="COBALT-PRECORRIN-5A HYDROLASE"/>
    <property type="match status" value="1"/>
</dbReference>
<feature type="domain" description="Cobalamin synthesis G N-terminal" evidence="2">
    <location>
        <begin position="53"/>
        <end position="131"/>
    </location>
</feature>
<feature type="domain" description="CobE/GbiG C-terminal" evidence="1">
    <location>
        <begin position="224"/>
        <end position="341"/>
    </location>
</feature>
<evidence type="ECO:0000259" key="3">
    <source>
        <dbReference type="Pfam" id="PF11761"/>
    </source>
</evidence>
<name>A0A6A7KAS6_9FIRM</name>
<sequence>MWAIVTVTKNGVSKAIQVKEMCDSELSIDIYTIEKYKCEGVLAPTQDLKELILQVYSKYKTILFIMASGIVVRMIAPLIQSKIVDPAVLVMDDKGENIISLLSGHVGGANEKAKVLAKIISARPIITTSSDVNNKIAVDTFAMRHKLFITDFTSAKEVTALIINEEKVCIINNSGININKECLCENLTIDDYENYKNYEGAIIISQKSNFDIKIPYVHLVPQDIILGIGCRKNTKTRDIIEFINTTMKQIQLHIKSIRALSTVDVKQYEIGILETKEHFGVDLDIIYRDEIALHQNKFKQSSFVMKTIGVGNVSEPCGYISSREGTCLLNRTVNNGITLSIWKEKEEVHVNE</sequence>
<dbReference type="InterPro" id="IPR021745">
    <property type="entry name" value="CbiG_mid"/>
</dbReference>
<dbReference type="RefSeq" id="WP_152804652.1">
    <property type="nucleotide sequence ID" value="NZ_WHNX01000016.1"/>
</dbReference>
<evidence type="ECO:0000313" key="5">
    <source>
        <dbReference type="Proteomes" id="UP000440004"/>
    </source>
</evidence>
<reference evidence="4 5" key="1">
    <citation type="submission" date="2019-10" db="EMBL/GenBank/DDBJ databases">
        <title>Alkalibaculum tamaniensis sp.nov., a new alkaliphilic acetogen, isolated on methoxylated aromatics from a mud volcano.</title>
        <authorList>
            <person name="Khomyakova M.A."/>
            <person name="Merkel A.Y."/>
            <person name="Bonch-Osmolovskaya E.A."/>
            <person name="Slobodkin A.I."/>
        </authorList>
    </citation>
    <scope>NUCLEOTIDE SEQUENCE [LARGE SCALE GENOMIC DNA]</scope>
    <source>
        <strain evidence="4 5">M08DMB</strain>
    </source>
</reference>
<dbReference type="SUPFAM" id="SSF159664">
    <property type="entry name" value="CobE/GbiG C-terminal domain-like"/>
    <property type="match status" value="1"/>
</dbReference>
<dbReference type="Gene3D" id="3.30.420.180">
    <property type="entry name" value="CobE/GbiG C-terminal domain"/>
    <property type="match status" value="1"/>
</dbReference>
<proteinExistence type="predicted"/>
<accession>A0A6A7KAS6</accession>
<comment type="caution">
    <text evidence="4">The sequence shown here is derived from an EMBL/GenBank/DDBJ whole genome shotgun (WGS) entry which is preliminary data.</text>
</comment>
<dbReference type="Gene3D" id="3.40.50.11220">
    <property type="match status" value="1"/>
</dbReference>
<dbReference type="Pfam" id="PF11760">
    <property type="entry name" value="CbiG_N"/>
    <property type="match status" value="1"/>
</dbReference>